<organism evidence="2 3">
    <name type="scientific">Vibrio gazogenes DSM 21264 = NBRC 103151</name>
    <dbReference type="NCBI Taxonomy" id="1123492"/>
    <lineage>
        <taxon>Bacteria</taxon>
        <taxon>Pseudomonadati</taxon>
        <taxon>Pseudomonadota</taxon>
        <taxon>Gammaproteobacteria</taxon>
        <taxon>Vibrionales</taxon>
        <taxon>Vibrionaceae</taxon>
        <taxon>Vibrio</taxon>
    </lineage>
</organism>
<evidence type="ECO:0000259" key="1">
    <source>
        <dbReference type="PROSITE" id="PS00867"/>
    </source>
</evidence>
<dbReference type="EMBL" id="FQUH01000008">
    <property type="protein sequence ID" value="SHF31280.1"/>
    <property type="molecule type" value="Genomic_DNA"/>
</dbReference>
<dbReference type="AlphaFoldDB" id="A0A1M5ALX9"/>
<dbReference type="InterPro" id="IPR005479">
    <property type="entry name" value="CPAse_ATP-bd"/>
</dbReference>
<evidence type="ECO:0000313" key="2">
    <source>
        <dbReference type="EMBL" id="SHF31280.1"/>
    </source>
</evidence>
<gene>
    <name evidence="2" type="ORF">SAMN02745781_01948</name>
</gene>
<feature type="domain" description="Carbamoyl phosphate synthase ATP-binding" evidence="1">
    <location>
        <begin position="258"/>
        <end position="265"/>
    </location>
</feature>
<protein>
    <recommendedName>
        <fullName evidence="1">Carbamoyl phosphate synthase ATP-binding domain-containing protein</fullName>
    </recommendedName>
</protein>
<evidence type="ECO:0000313" key="3">
    <source>
        <dbReference type="Proteomes" id="UP000184159"/>
    </source>
</evidence>
<dbReference type="PROSITE" id="PS00867">
    <property type="entry name" value="CPSASE_2"/>
    <property type="match status" value="1"/>
</dbReference>
<accession>A0A1M5ALX9</accession>
<dbReference type="SUPFAM" id="SSF56059">
    <property type="entry name" value="Glutathione synthetase ATP-binding domain-like"/>
    <property type="match status" value="1"/>
</dbReference>
<dbReference type="GO" id="GO:0005524">
    <property type="term" value="F:ATP binding"/>
    <property type="evidence" value="ECO:0007669"/>
    <property type="project" value="InterPro"/>
</dbReference>
<keyword evidence="3" id="KW-1185">Reference proteome</keyword>
<dbReference type="RefSeq" id="WP_072958546.1">
    <property type="nucleotide sequence ID" value="NZ_FQUH01000008.1"/>
</dbReference>
<dbReference type="Gene3D" id="3.40.50.20">
    <property type="match status" value="1"/>
</dbReference>
<name>A0A1M5ALX9_VIBGA</name>
<sequence length="372" mass="41968">MQVLITGARAPVALEWANIFCRQGHRVVMTDALKQPLGSFLKQIEDYIQTSSPRFSFADYQTQILDIIDQFDIDMVVPTCEEVFFLAELVKQRPHVNWFMPDAELLLVLHNKLTVFEALSGLPNVVLPATHLVTDRHDVVCGSETVLKPVYSRFGAQVICDVTPPALAQINISTDVPWVQQQKIVGQPICNYALFENGQMQIHQAYQPRLCVNQSAASAFQPIDDPAIEQFMRAFGQRFGYHGQVSFDFMRDSHGLYVIECNPRATSGLHLVAPFCQSVVPHFVFSEPKLASLYHLGAMVFLAGGVTSLFRYQTWQGYFAGKNVMKRHHKELSIFAPVLSFSELYRQAKKHRISLSQASTYDIEWNGPGQTV</sequence>
<dbReference type="Proteomes" id="UP000184159">
    <property type="component" value="Unassembled WGS sequence"/>
</dbReference>
<proteinExistence type="predicted"/>
<reference evidence="3" key="1">
    <citation type="submission" date="2016-11" db="EMBL/GenBank/DDBJ databases">
        <authorList>
            <person name="Varghese N."/>
            <person name="Submissions S."/>
        </authorList>
    </citation>
    <scope>NUCLEOTIDE SEQUENCE [LARGE SCALE GENOMIC DNA]</scope>
    <source>
        <strain evidence="3">DSM 21264</strain>
    </source>
</reference>
<dbReference type="Gene3D" id="3.30.470.20">
    <property type="entry name" value="ATP-grasp fold, B domain"/>
    <property type="match status" value="1"/>
</dbReference>